<gene>
    <name evidence="7" type="ORF">Ctob_015230</name>
</gene>
<evidence type="ECO:0000256" key="3">
    <source>
        <dbReference type="ARBA" id="ARBA00022692"/>
    </source>
</evidence>
<comment type="similarity">
    <text evidence="2 6">Belongs to the GDT1 family.</text>
</comment>
<dbReference type="GO" id="GO:0032468">
    <property type="term" value="P:Golgi calcium ion homeostasis"/>
    <property type="evidence" value="ECO:0007669"/>
    <property type="project" value="TreeGrafter"/>
</dbReference>
<comment type="subcellular location">
    <subcellularLocation>
        <location evidence="1 6">Membrane</location>
        <topology evidence="1 6">Multi-pass membrane protein</topology>
    </subcellularLocation>
</comment>
<dbReference type="PANTHER" id="PTHR12608:SF6">
    <property type="entry name" value="PROTEIN PAM71, CHLOROPLASTIC"/>
    <property type="match status" value="1"/>
</dbReference>
<dbReference type="PANTHER" id="PTHR12608">
    <property type="entry name" value="TRANSMEMBRANE PROTEIN HTP-1 RELATED"/>
    <property type="match status" value="1"/>
</dbReference>
<dbReference type="Proteomes" id="UP000037460">
    <property type="component" value="Unassembled WGS sequence"/>
</dbReference>
<dbReference type="GO" id="GO:0005794">
    <property type="term" value="C:Golgi apparatus"/>
    <property type="evidence" value="ECO:0007669"/>
    <property type="project" value="TreeGrafter"/>
</dbReference>
<feature type="chain" id="PRO_5017495175" description="GDT1 family protein" evidence="6">
    <location>
        <begin position="17"/>
        <end position="293"/>
    </location>
</feature>
<feature type="signal peptide" evidence="6">
    <location>
        <begin position="1"/>
        <end position="16"/>
    </location>
</feature>
<dbReference type="AlphaFoldDB" id="A0A0M0K840"/>
<feature type="transmembrane region" description="Helical" evidence="6">
    <location>
        <begin position="272"/>
        <end position="292"/>
    </location>
</feature>
<dbReference type="PROSITE" id="PS01214">
    <property type="entry name" value="UPF0016"/>
    <property type="match status" value="1"/>
</dbReference>
<name>A0A0M0K840_9EUKA</name>
<evidence type="ECO:0000313" key="8">
    <source>
        <dbReference type="Proteomes" id="UP000037460"/>
    </source>
</evidence>
<sequence>MSLCFGLVVLVSGASAFNAPISARRPTLHSSVPPLLALVADEPPSETPEAQRRSPVPALATVALAAAAVFLHPSSAHAVSSVSLGESFAQATSLIFVSELGDKTFFIAALLAARASKLLTFAGCAGALAFMTVISVAIGQVFHAVPPSLTRGLPLDDYVAIASFLFFGVKSLVDALGVQEDGAGIAEEREDAEKLLDESGTFKKGGWPLVLEASTLTLAAEIGDRSQIATIALGAAANPFGVALGGTFGHCLATGLAVIGGSFISKYFSERVIGIVGGVLFIFFALTTFIGLF</sequence>
<evidence type="ECO:0000256" key="4">
    <source>
        <dbReference type="ARBA" id="ARBA00022989"/>
    </source>
</evidence>
<organism evidence="7 8">
    <name type="scientific">Chrysochromulina tobinii</name>
    <dbReference type="NCBI Taxonomy" id="1460289"/>
    <lineage>
        <taxon>Eukaryota</taxon>
        <taxon>Haptista</taxon>
        <taxon>Haptophyta</taxon>
        <taxon>Prymnesiophyceae</taxon>
        <taxon>Prymnesiales</taxon>
        <taxon>Chrysochromulinaceae</taxon>
        <taxon>Chrysochromulina</taxon>
    </lineage>
</organism>
<dbReference type="GO" id="GO:0016020">
    <property type="term" value="C:membrane"/>
    <property type="evidence" value="ECO:0007669"/>
    <property type="project" value="UniProtKB-SubCell"/>
</dbReference>
<comment type="caution">
    <text evidence="6">Lacks conserved residue(s) required for the propagation of feature annotation.</text>
</comment>
<evidence type="ECO:0000256" key="5">
    <source>
        <dbReference type="ARBA" id="ARBA00023136"/>
    </source>
</evidence>
<keyword evidence="4 6" id="KW-1133">Transmembrane helix</keyword>
<evidence type="ECO:0000313" key="7">
    <source>
        <dbReference type="EMBL" id="KOO34782.1"/>
    </source>
</evidence>
<keyword evidence="5 6" id="KW-0472">Membrane</keyword>
<dbReference type="Pfam" id="PF01169">
    <property type="entry name" value="GDT1"/>
    <property type="match status" value="2"/>
</dbReference>
<dbReference type="GO" id="GO:0032472">
    <property type="term" value="P:Golgi calcium ion transport"/>
    <property type="evidence" value="ECO:0007669"/>
    <property type="project" value="TreeGrafter"/>
</dbReference>
<keyword evidence="3 6" id="KW-0812">Transmembrane</keyword>
<evidence type="ECO:0000256" key="6">
    <source>
        <dbReference type="RuleBase" id="RU365102"/>
    </source>
</evidence>
<dbReference type="InterPro" id="IPR001727">
    <property type="entry name" value="GDT1-like"/>
</dbReference>
<dbReference type="OrthoDB" id="442680at2759"/>
<protein>
    <recommendedName>
        <fullName evidence="6">GDT1 family protein</fullName>
    </recommendedName>
</protein>
<evidence type="ECO:0000256" key="2">
    <source>
        <dbReference type="ARBA" id="ARBA00009190"/>
    </source>
</evidence>
<dbReference type="EMBL" id="JWZX01001092">
    <property type="protein sequence ID" value="KOO34782.1"/>
    <property type="molecule type" value="Genomic_DNA"/>
</dbReference>
<comment type="caution">
    <text evidence="7">The sequence shown here is derived from an EMBL/GenBank/DDBJ whole genome shotgun (WGS) entry which is preliminary data.</text>
</comment>
<dbReference type="GO" id="GO:0015085">
    <property type="term" value="F:calcium ion transmembrane transporter activity"/>
    <property type="evidence" value="ECO:0007669"/>
    <property type="project" value="TreeGrafter"/>
</dbReference>
<proteinExistence type="inferred from homology"/>
<keyword evidence="6" id="KW-0732">Signal</keyword>
<evidence type="ECO:0000256" key="1">
    <source>
        <dbReference type="ARBA" id="ARBA00004141"/>
    </source>
</evidence>
<keyword evidence="8" id="KW-1185">Reference proteome</keyword>
<dbReference type="InterPro" id="IPR049555">
    <property type="entry name" value="GDT1-like_CS"/>
</dbReference>
<accession>A0A0M0K840</accession>
<reference evidence="8" key="1">
    <citation type="journal article" date="2015" name="PLoS Genet.">
        <title>Genome Sequence and Transcriptome Analyses of Chrysochromulina tobin: Metabolic Tools for Enhanced Algal Fitness in the Prominent Order Prymnesiales (Haptophyceae).</title>
        <authorList>
            <person name="Hovde B.T."/>
            <person name="Deodato C.R."/>
            <person name="Hunsperger H.M."/>
            <person name="Ryken S.A."/>
            <person name="Yost W."/>
            <person name="Jha R.K."/>
            <person name="Patterson J."/>
            <person name="Monnat R.J. Jr."/>
            <person name="Barlow S.B."/>
            <person name="Starkenburg S.R."/>
            <person name="Cattolico R.A."/>
        </authorList>
    </citation>
    <scope>NUCLEOTIDE SEQUENCE</scope>
    <source>
        <strain evidence="8">CCMP291</strain>
    </source>
</reference>
<feature type="transmembrane region" description="Helical" evidence="6">
    <location>
        <begin position="118"/>
        <end position="138"/>
    </location>
</feature>
<dbReference type="GO" id="GO:0005384">
    <property type="term" value="F:manganese ion transmembrane transporter activity"/>
    <property type="evidence" value="ECO:0007669"/>
    <property type="project" value="TreeGrafter"/>
</dbReference>